<dbReference type="GO" id="GO:0009166">
    <property type="term" value="P:nucleotide catabolic process"/>
    <property type="evidence" value="ECO:0007669"/>
    <property type="project" value="InterPro"/>
</dbReference>
<dbReference type="KEGG" id="bcy:Bcer98_2799"/>
<dbReference type="AlphaFoldDB" id="A7GSC4"/>
<feature type="chain" id="PRO_5005121811" evidence="6">
    <location>
        <begin position="24"/>
        <end position="530"/>
    </location>
</feature>
<keyword evidence="3" id="KW-0964">Secreted</keyword>
<dbReference type="GO" id="GO:0008768">
    <property type="term" value="F:UDP-sugar diphosphatase activity"/>
    <property type="evidence" value="ECO:0007669"/>
    <property type="project" value="TreeGrafter"/>
</dbReference>
<keyword evidence="6" id="KW-0378">Hydrolase</keyword>
<keyword evidence="5" id="KW-0572">Peptidoglycan-anchor</keyword>
<dbReference type="Gene3D" id="3.90.780.10">
    <property type="entry name" value="5'-Nucleotidase, C-terminal domain"/>
    <property type="match status" value="1"/>
</dbReference>
<gene>
    <name evidence="9" type="ordered locus">Bcer98_2799</name>
</gene>
<evidence type="ECO:0000256" key="1">
    <source>
        <dbReference type="ARBA" id="ARBA00004168"/>
    </source>
</evidence>
<dbReference type="InterPro" id="IPR036907">
    <property type="entry name" value="5'-Nucleotdase_C_sf"/>
</dbReference>
<dbReference type="InterPro" id="IPR004843">
    <property type="entry name" value="Calcineurin-like_PHP"/>
</dbReference>
<dbReference type="FunFam" id="3.90.780.10:FF:000004">
    <property type="entry name" value="UDP-sugar hydrolase, putative"/>
    <property type="match status" value="1"/>
</dbReference>
<dbReference type="PANTHER" id="PTHR11575">
    <property type="entry name" value="5'-NUCLEOTIDASE-RELATED"/>
    <property type="match status" value="1"/>
</dbReference>
<evidence type="ECO:0000259" key="7">
    <source>
        <dbReference type="Pfam" id="PF00149"/>
    </source>
</evidence>
<evidence type="ECO:0000256" key="6">
    <source>
        <dbReference type="RuleBase" id="RU362119"/>
    </source>
</evidence>
<dbReference type="HOGENOM" id="CLU_005854_7_3_9"/>
<reference evidence="9 10" key="1">
    <citation type="journal article" date="2008" name="Chem. Biol. Interact.">
        <title>Extending the Bacillus cereus group genomics to putative food-borne pathogens of different toxicity.</title>
        <authorList>
            <person name="Lapidus A."/>
            <person name="Goltsman E."/>
            <person name="Auger S."/>
            <person name="Galleron N."/>
            <person name="Segurens B."/>
            <person name="Dossat C."/>
            <person name="Land M.L."/>
            <person name="Broussolle V."/>
            <person name="Brillard J."/>
            <person name="Guinebretiere M.H."/>
            <person name="Sanchis V."/>
            <person name="Nguen-The C."/>
            <person name="Lereclus D."/>
            <person name="Richardson P."/>
            <person name="Wincker P."/>
            <person name="Weissenbach J."/>
            <person name="Ehrlich S.D."/>
            <person name="Sorokin A."/>
        </authorList>
    </citation>
    <scope>NUCLEOTIDE SEQUENCE [LARGE SCALE GENOMIC DNA]</scope>
    <source>
        <strain evidence="10">DSM 22905 / CIP 110041 / 391-98 / NVH 391-98</strain>
    </source>
</reference>
<comment type="similarity">
    <text evidence="6">Belongs to the 5'-nucleotidase family.</text>
</comment>
<dbReference type="InterPro" id="IPR006179">
    <property type="entry name" value="5_nucleotidase/apyrase"/>
</dbReference>
<evidence type="ECO:0000313" key="10">
    <source>
        <dbReference type="Proteomes" id="UP000002300"/>
    </source>
</evidence>
<dbReference type="GO" id="GO:0046872">
    <property type="term" value="F:metal ion binding"/>
    <property type="evidence" value="ECO:0007669"/>
    <property type="project" value="InterPro"/>
</dbReference>
<accession>A7GSC4</accession>
<dbReference type="Pfam" id="PF00149">
    <property type="entry name" value="Metallophos"/>
    <property type="match status" value="1"/>
</dbReference>
<dbReference type="eggNOG" id="COG0737">
    <property type="taxonomic scope" value="Bacteria"/>
</dbReference>
<keyword evidence="4 6" id="KW-0732">Signal</keyword>
<dbReference type="GO" id="GO:0008253">
    <property type="term" value="F:5'-nucleotidase activity"/>
    <property type="evidence" value="ECO:0007669"/>
    <property type="project" value="TreeGrafter"/>
</dbReference>
<keyword evidence="10" id="KW-1185">Reference proteome</keyword>
<dbReference type="SUPFAM" id="SSF56300">
    <property type="entry name" value="Metallo-dependent phosphatases"/>
    <property type="match status" value="1"/>
</dbReference>
<evidence type="ECO:0000256" key="2">
    <source>
        <dbReference type="ARBA" id="ARBA00022512"/>
    </source>
</evidence>
<dbReference type="Gene3D" id="3.60.21.10">
    <property type="match status" value="1"/>
</dbReference>
<feature type="signal peptide" evidence="6">
    <location>
        <begin position="1"/>
        <end position="23"/>
    </location>
</feature>
<evidence type="ECO:0000256" key="3">
    <source>
        <dbReference type="ARBA" id="ARBA00022525"/>
    </source>
</evidence>
<dbReference type="PANTHER" id="PTHR11575:SF24">
    <property type="entry name" value="5'-NUCLEOTIDASE"/>
    <property type="match status" value="1"/>
</dbReference>
<protein>
    <submittedName>
        <fullName evidence="9">5'-Nucleotidase domain protein</fullName>
    </submittedName>
</protein>
<dbReference type="SUPFAM" id="SSF55816">
    <property type="entry name" value="5'-nucleotidase (syn. UDP-sugar hydrolase), C-terminal domain"/>
    <property type="match status" value="1"/>
</dbReference>
<keyword evidence="2" id="KW-0134">Cell wall</keyword>
<name>A7GSC4_BACCN</name>
<evidence type="ECO:0000256" key="4">
    <source>
        <dbReference type="ARBA" id="ARBA00022729"/>
    </source>
</evidence>
<proteinExistence type="inferred from homology"/>
<feature type="domain" description="Calcineurin-like phosphoesterase" evidence="7">
    <location>
        <begin position="42"/>
        <end position="270"/>
    </location>
</feature>
<evidence type="ECO:0000313" key="9">
    <source>
        <dbReference type="EMBL" id="ABS23032.1"/>
    </source>
</evidence>
<dbReference type="Pfam" id="PF02872">
    <property type="entry name" value="5_nucleotid_C"/>
    <property type="match status" value="1"/>
</dbReference>
<feature type="domain" description="5'-Nucleotidase C-terminal" evidence="8">
    <location>
        <begin position="343"/>
        <end position="492"/>
    </location>
</feature>
<dbReference type="PROSITE" id="PS00786">
    <property type="entry name" value="5_NUCLEOTIDASE_2"/>
    <property type="match status" value="1"/>
</dbReference>
<dbReference type="FunFam" id="3.60.21.10:FF:000052">
    <property type="entry name" value="Endonuclease YhcR"/>
    <property type="match status" value="1"/>
</dbReference>
<dbReference type="STRING" id="315749.Bcer98_2799"/>
<dbReference type="GO" id="GO:0000166">
    <property type="term" value="F:nucleotide binding"/>
    <property type="evidence" value="ECO:0007669"/>
    <property type="project" value="UniProtKB-KW"/>
</dbReference>
<keyword evidence="6" id="KW-0547">Nucleotide-binding</keyword>
<dbReference type="GO" id="GO:0030288">
    <property type="term" value="C:outer membrane-bounded periplasmic space"/>
    <property type="evidence" value="ECO:0007669"/>
    <property type="project" value="TreeGrafter"/>
</dbReference>
<dbReference type="Proteomes" id="UP000002300">
    <property type="component" value="Chromosome"/>
</dbReference>
<organism evidence="9 10">
    <name type="scientific">Bacillus cytotoxicus (strain DSM 22905 / CIP 110041 / 391-98 / NVH 391-98)</name>
    <dbReference type="NCBI Taxonomy" id="315749"/>
    <lineage>
        <taxon>Bacteria</taxon>
        <taxon>Bacillati</taxon>
        <taxon>Bacillota</taxon>
        <taxon>Bacilli</taxon>
        <taxon>Bacillales</taxon>
        <taxon>Bacillaceae</taxon>
        <taxon>Bacillus</taxon>
        <taxon>Bacillus cereus group</taxon>
    </lineage>
</organism>
<comment type="subcellular location">
    <subcellularLocation>
        <location evidence="1">Secreted</location>
        <location evidence="1">Cell wall</location>
        <topology evidence="1">Peptidoglycan-anchor</topology>
    </subcellularLocation>
</comment>
<evidence type="ECO:0000256" key="5">
    <source>
        <dbReference type="ARBA" id="ARBA00023088"/>
    </source>
</evidence>
<dbReference type="PRINTS" id="PR01607">
    <property type="entry name" value="APYRASEFAMLY"/>
</dbReference>
<dbReference type="InterPro" id="IPR029052">
    <property type="entry name" value="Metallo-depent_PP-like"/>
</dbReference>
<dbReference type="InterPro" id="IPR008334">
    <property type="entry name" value="5'-Nucleotdase_C"/>
</dbReference>
<sequence length="530" mass="58156">MMWKKIIPALAIFSMVTCSTAFAAPLSQTPSEQNRYIDVQLLGINDFHGQLDTVKKINNKEAGGAEYLATYLRDREKQNPNTLMVHAGDIVGASPPLSALLQDEPTIEFLNDLGFDVGTVGNHEFDEGVNEMHRLIYGGYHEKTGNFKGAKFPYIAANFYNKSTGRLFLPPFTVKMVQGVPVGFIGVVTTDTPNIVIPTMLKNVQITDEVAAVNKAAKQLKRLGVKSIVVLAHVGGTTNHDDVTNGDLVRLATETDPEIDVIFGGHSHTYVNGTVNNKLLVQAHSYGTAFADVDIQIDRKTKDIVSKKAEIVTTYHEGIEPDKQVKRKLDQYKEKIAPLVNEVVGRTNAPLDRKQNAAGESTLGNFIADAQRATMQADIALMNPGGIRNDLDAGDITWGELYGVQPFGNQLIKVHLTGQDIRDLLNQQWQKGITRMLQISGIQYSWDANKPNGEKVTTIRLANGEDLDPSKTYSVVANAFLASGGDGFISFKNGQNAETGPTDFEALVDYVKQMKEPIQPTIDGRIQRMN</sequence>
<evidence type="ECO:0000259" key="8">
    <source>
        <dbReference type="Pfam" id="PF02872"/>
    </source>
</evidence>
<dbReference type="EMBL" id="CP000764">
    <property type="protein sequence ID" value="ABS23032.1"/>
    <property type="molecule type" value="Genomic_DNA"/>
</dbReference>
<dbReference type="InterPro" id="IPR006146">
    <property type="entry name" value="5'-Nucleotdase_CS"/>
</dbReference>